<sequence length="218" mass="24360">MTRQLVVKQLGRTDYEAIWHAMQAFTESRDEHTPDEIWITEHDAVYTLGLNRKLVRMPSDTSIPVVLADRGGKITYHGPGQLIIYLLIDLKRKSLSIRQLVSAMESSIVELLAEYDVKAYAKADAPGVYVLINQVESKIASLGLRLKNQCSYHGLSLNIDMDLSPFSAIDPCGYSGLQVTQTSDLGLFIDLSQASEYLLKALTESLSYTSVKYETHDD</sequence>
<dbReference type="NCBIfam" id="TIGR00214">
    <property type="entry name" value="lipB"/>
    <property type="match status" value="1"/>
</dbReference>
<dbReference type="PANTHER" id="PTHR10993">
    <property type="entry name" value="OCTANOYLTRANSFERASE"/>
    <property type="match status" value="1"/>
</dbReference>
<dbReference type="UniPathway" id="UPA00538">
    <property type="reaction ID" value="UER00592"/>
</dbReference>
<dbReference type="InterPro" id="IPR020605">
    <property type="entry name" value="Octanoyltransferase_CS"/>
</dbReference>
<evidence type="ECO:0000256" key="8">
    <source>
        <dbReference type="PIRSR" id="PIRSR016262-1"/>
    </source>
</evidence>
<feature type="binding site" evidence="6 9">
    <location>
        <begin position="154"/>
        <end position="156"/>
    </location>
    <ligand>
        <name>substrate</name>
    </ligand>
</feature>
<dbReference type="PROSITE" id="PS01313">
    <property type="entry name" value="LIPB"/>
    <property type="match status" value="1"/>
</dbReference>
<dbReference type="RefSeq" id="WP_221764133.1">
    <property type="nucleotide sequence ID" value="NZ_AP024110.1"/>
</dbReference>
<feature type="binding site" evidence="6 9">
    <location>
        <begin position="70"/>
        <end position="77"/>
    </location>
    <ligand>
        <name>substrate</name>
    </ligand>
</feature>
<feature type="domain" description="BPL/LPL catalytic" evidence="11">
    <location>
        <begin position="31"/>
        <end position="210"/>
    </location>
</feature>
<dbReference type="PROSITE" id="PS51733">
    <property type="entry name" value="BPL_LPL_CATALYTIC"/>
    <property type="match status" value="1"/>
</dbReference>
<evidence type="ECO:0000256" key="10">
    <source>
        <dbReference type="PIRSR" id="PIRSR016262-3"/>
    </source>
</evidence>
<dbReference type="GO" id="GO:0005737">
    <property type="term" value="C:cytoplasm"/>
    <property type="evidence" value="ECO:0007669"/>
    <property type="project" value="UniProtKB-SubCell"/>
</dbReference>
<dbReference type="GO" id="GO:0009249">
    <property type="term" value="P:protein lipoylation"/>
    <property type="evidence" value="ECO:0007669"/>
    <property type="project" value="InterPro"/>
</dbReference>
<dbReference type="PIRSF" id="PIRSF016262">
    <property type="entry name" value="LPLase"/>
    <property type="match status" value="1"/>
</dbReference>
<accession>A0A8D5JZY2</accession>
<evidence type="ECO:0000256" key="3">
    <source>
        <dbReference type="ARBA" id="ARBA00022679"/>
    </source>
</evidence>
<dbReference type="EC" id="2.3.1.181" evidence="6 7"/>
<evidence type="ECO:0000256" key="2">
    <source>
        <dbReference type="ARBA" id="ARBA00022490"/>
    </source>
</evidence>
<comment type="catalytic activity">
    <reaction evidence="6 7">
        <text>octanoyl-[ACP] + L-lysyl-[protein] = N(6)-octanoyl-L-lysyl-[protein] + holo-[ACP] + H(+)</text>
        <dbReference type="Rhea" id="RHEA:17665"/>
        <dbReference type="Rhea" id="RHEA-COMP:9636"/>
        <dbReference type="Rhea" id="RHEA-COMP:9685"/>
        <dbReference type="Rhea" id="RHEA-COMP:9752"/>
        <dbReference type="Rhea" id="RHEA-COMP:9928"/>
        <dbReference type="ChEBI" id="CHEBI:15378"/>
        <dbReference type="ChEBI" id="CHEBI:29969"/>
        <dbReference type="ChEBI" id="CHEBI:64479"/>
        <dbReference type="ChEBI" id="CHEBI:78463"/>
        <dbReference type="ChEBI" id="CHEBI:78809"/>
        <dbReference type="EC" id="2.3.1.181"/>
    </reaction>
</comment>
<dbReference type="AlphaFoldDB" id="A0A8D5JZY2"/>
<evidence type="ECO:0000256" key="5">
    <source>
        <dbReference type="ARBA" id="ARBA00024732"/>
    </source>
</evidence>
<evidence type="ECO:0000256" key="6">
    <source>
        <dbReference type="HAMAP-Rule" id="MF_00013"/>
    </source>
</evidence>
<comment type="similarity">
    <text evidence="6 7">Belongs to the LipB family.</text>
</comment>
<evidence type="ECO:0000313" key="12">
    <source>
        <dbReference type="EMBL" id="BCM26112.1"/>
    </source>
</evidence>
<protein>
    <recommendedName>
        <fullName evidence="6 7">Octanoyltransferase</fullName>
        <ecNumber evidence="6 7">2.3.1.181</ecNumber>
    </recommendedName>
    <alternativeName>
        <fullName evidence="6">Lipoate-protein ligase B</fullName>
    </alternativeName>
    <alternativeName>
        <fullName evidence="6">Lipoyl/octanoyl transferase</fullName>
    </alternativeName>
    <alternativeName>
        <fullName evidence="6">Octanoyl-[acyl-carrier-protein]-protein N-octanoyltransferase</fullName>
    </alternativeName>
</protein>
<comment type="miscellaneous">
    <text evidence="6">In the reaction, the free carboxyl group of octanoic acid is attached via an amide linkage to the epsilon-amino group of a specific lysine residue of lipoyl domains of lipoate-dependent enzymes.</text>
</comment>
<dbReference type="HAMAP" id="MF_00013">
    <property type="entry name" value="LipB"/>
    <property type="match status" value="1"/>
</dbReference>
<evidence type="ECO:0000313" key="13">
    <source>
        <dbReference type="Proteomes" id="UP000826722"/>
    </source>
</evidence>
<feature type="binding site" evidence="6 9">
    <location>
        <begin position="141"/>
        <end position="143"/>
    </location>
    <ligand>
        <name>substrate</name>
    </ligand>
</feature>
<dbReference type="CDD" id="cd16444">
    <property type="entry name" value="LipB"/>
    <property type="match status" value="1"/>
</dbReference>
<dbReference type="Pfam" id="PF21948">
    <property type="entry name" value="LplA-B_cat"/>
    <property type="match status" value="1"/>
</dbReference>
<keyword evidence="3 6" id="KW-0808">Transferase</keyword>
<dbReference type="Proteomes" id="UP000826722">
    <property type="component" value="Chromosome"/>
</dbReference>
<dbReference type="EMBL" id="AP024110">
    <property type="protein sequence ID" value="BCM26112.1"/>
    <property type="molecule type" value="Genomic_DNA"/>
</dbReference>
<dbReference type="InterPro" id="IPR004143">
    <property type="entry name" value="BPL_LPL_catalytic"/>
</dbReference>
<dbReference type="InterPro" id="IPR000544">
    <property type="entry name" value="Octanoyltransferase"/>
</dbReference>
<dbReference type="KEGG" id="mpau:ZMTM_23710"/>
<keyword evidence="4 6" id="KW-0012">Acyltransferase</keyword>
<evidence type="ECO:0000256" key="4">
    <source>
        <dbReference type="ARBA" id="ARBA00023315"/>
    </source>
</evidence>
<dbReference type="FunFam" id="3.30.930.10:FF:000020">
    <property type="entry name" value="Octanoyltransferase"/>
    <property type="match status" value="1"/>
</dbReference>
<name>A0A8D5JZY2_9PROT</name>
<keyword evidence="13" id="KW-1185">Reference proteome</keyword>
<dbReference type="SUPFAM" id="SSF55681">
    <property type="entry name" value="Class II aaRS and biotin synthetases"/>
    <property type="match status" value="1"/>
</dbReference>
<evidence type="ECO:0000259" key="11">
    <source>
        <dbReference type="PROSITE" id="PS51733"/>
    </source>
</evidence>
<feature type="active site" description="Acyl-thioester intermediate" evidence="6 8">
    <location>
        <position position="172"/>
    </location>
</feature>
<organism evidence="12 13">
    <name type="scientific">Methyloradius palustris</name>
    <dbReference type="NCBI Taxonomy" id="2778876"/>
    <lineage>
        <taxon>Bacteria</taxon>
        <taxon>Pseudomonadati</taxon>
        <taxon>Pseudomonadota</taxon>
        <taxon>Betaproteobacteria</taxon>
        <taxon>Nitrosomonadales</taxon>
        <taxon>Methylophilaceae</taxon>
        <taxon>Methyloradius</taxon>
    </lineage>
</organism>
<dbReference type="PANTHER" id="PTHR10993:SF7">
    <property type="entry name" value="LIPOYLTRANSFERASE 2, MITOCHONDRIAL-RELATED"/>
    <property type="match status" value="1"/>
</dbReference>
<feature type="site" description="Lowers pKa of active site Cys" evidence="6 10">
    <location>
        <position position="138"/>
    </location>
</feature>
<reference evidence="12" key="1">
    <citation type="journal article" date="2021" name="Arch. Microbiol.">
        <title>Methyloradius palustris gen. nov., sp. nov., a methanol-oxidizing bacterium isolated from snow.</title>
        <authorList>
            <person name="Miyadera T."/>
            <person name="Kojima H."/>
            <person name="Fukui M."/>
        </authorList>
    </citation>
    <scope>NUCLEOTIDE SEQUENCE</scope>
    <source>
        <strain evidence="12">Zm11</strain>
    </source>
</reference>
<comment type="pathway">
    <text evidence="1 6 7">Protein modification; protein lipoylation via endogenous pathway; protein N(6)-(lipoyl)lysine from octanoyl-[acyl-carrier-protein]: step 1/2.</text>
</comment>
<dbReference type="InterPro" id="IPR045864">
    <property type="entry name" value="aa-tRNA-synth_II/BPL/LPL"/>
</dbReference>
<evidence type="ECO:0000256" key="7">
    <source>
        <dbReference type="PIRNR" id="PIRNR016262"/>
    </source>
</evidence>
<proteinExistence type="inferred from homology"/>
<evidence type="ECO:0000256" key="1">
    <source>
        <dbReference type="ARBA" id="ARBA00004821"/>
    </source>
</evidence>
<keyword evidence="2 6" id="KW-0963">Cytoplasm</keyword>
<gene>
    <name evidence="6 12" type="primary">lipB</name>
    <name evidence="12" type="ORF">ZMTM_23710</name>
</gene>
<dbReference type="GO" id="GO:0033819">
    <property type="term" value="F:lipoyl(octanoyl) transferase activity"/>
    <property type="evidence" value="ECO:0007669"/>
    <property type="project" value="UniProtKB-EC"/>
</dbReference>
<comment type="function">
    <text evidence="5 6 7">Catalyzes the transfer of endogenously produced octanoic acid from octanoyl-acyl-carrier-protein onto the lipoyl domains of lipoate-dependent enzymes. Lipoyl-ACP can also act as a substrate although octanoyl-ACP is likely to be the physiological substrate.</text>
</comment>
<evidence type="ECO:0000256" key="9">
    <source>
        <dbReference type="PIRSR" id="PIRSR016262-2"/>
    </source>
</evidence>
<dbReference type="Gene3D" id="3.30.930.10">
    <property type="entry name" value="Bira Bifunctional Protein, Domain 2"/>
    <property type="match status" value="1"/>
</dbReference>
<dbReference type="NCBIfam" id="NF010922">
    <property type="entry name" value="PRK14342.1"/>
    <property type="match status" value="1"/>
</dbReference>
<comment type="subcellular location">
    <subcellularLocation>
        <location evidence="6">Cytoplasm</location>
    </subcellularLocation>
</comment>